<accession>A0ABY7TPY3</accession>
<evidence type="ECO:0000313" key="1">
    <source>
        <dbReference type="EMBL" id="WCT75000.1"/>
    </source>
</evidence>
<dbReference type="Proteomes" id="UP001220395">
    <property type="component" value="Chromosome"/>
</dbReference>
<gene>
    <name evidence="1" type="ORF">PQ455_07215</name>
</gene>
<proteinExistence type="predicted"/>
<organism evidence="1 2">
    <name type="scientific">Sphingomonas naphthae</name>
    <dbReference type="NCBI Taxonomy" id="1813468"/>
    <lineage>
        <taxon>Bacteria</taxon>
        <taxon>Pseudomonadati</taxon>
        <taxon>Pseudomonadota</taxon>
        <taxon>Alphaproteobacteria</taxon>
        <taxon>Sphingomonadales</taxon>
        <taxon>Sphingomonadaceae</taxon>
        <taxon>Sphingomonas</taxon>
    </lineage>
</organism>
<keyword evidence="2" id="KW-1185">Reference proteome</keyword>
<reference evidence="1 2" key="1">
    <citation type="submission" date="2023-02" db="EMBL/GenBank/DDBJ databases">
        <title>Genome sequence of Sphingomonas naphthae.</title>
        <authorList>
            <person name="Kim S."/>
            <person name="Heo J."/>
            <person name="Kwon S.-W."/>
        </authorList>
    </citation>
    <scope>NUCLEOTIDE SEQUENCE [LARGE SCALE GENOMIC DNA]</scope>
    <source>
        <strain evidence="1 2">KACC 18716</strain>
    </source>
</reference>
<dbReference type="RefSeq" id="WP_273690487.1">
    <property type="nucleotide sequence ID" value="NZ_CP117411.1"/>
</dbReference>
<dbReference type="EMBL" id="CP117411">
    <property type="protein sequence ID" value="WCT75000.1"/>
    <property type="molecule type" value="Genomic_DNA"/>
</dbReference>
<protein>
    <submittedName>
        <fullName evidence="1">Uncharacterized protein</fullName>
    </submittedName>
</protein>
<sequence>MAAPIAKIAIQIAASFAAFGNGSRRASKALAGRISISAIIAALAA</sequence>
<name>A0ABY7TPY3_9SPHN</name>
<evidence type="ECO:0000313" key="2">
    <source>
        <dbReference type="Proteomes" id="UP001220395"/>
    </source>
</evidence>